<dbReference type="eggNOG" id="COG0394">
    <property type="taxonomic scope" value="Bacteria"/>
</dbReference>
<sequence>MVSVHAEGSYMTTLRVLFLCTHNSARSQMAEGLLRALAGERFDVASAGTEASRVHPLAIRAMGEVAIDLSGHTSKAIDAFLSQPWDYVITVCDNANERCPMFPGGTTRIHWSFDDPSQAAGTDEDKLKKFRRVRDEIHATLRAWLVDQEQSSPSSVKLKPV</sequence>
<name>D5MEK6_METO1</name>
<dbReference type="EC" id="3.1.3.48" evidence="3"/>
<evidence type="ECO:0000313" key="3">
    <source>
        <dbReference type="EMBL" id="CBE68183.1"/>
    </source>
</evidence>
<dbReference type="SUPFAM" id="SSF52788">
    <property type="entry name" value="Phosphotyrosine protein phosphatases I"/>
    <property type="match status" value="1"/>
</dbReference>
<dbReference type="GO" id="GO:0016491">
    <property type="term" value="F:oxidoreductase activity"/>
    <property type="evidence" value="ECO:0007669"/>
    <property type="project" value="UniProtKB-KW"/>
</dbReference>
<dbReference type="STRING" id="671143.DAMO_1123"/>
<keyword evidence="1" id="KW-0059">Arsenical resistance</keyword>
<dbReference type="GO" id="GO:0004725">
    <property type="term" value="F:protein tyrosine phosphatase activity"/>
    <property type="evidence" value="ECO:0007669"/>
    <property type="project" value="UniProtKB-EC"/>
</dbReference>
<accession>D5MEK6</accession>
<dbReference type="Gene3D" id="3.40.50.2300">
    <property type="match status" value="1"/>
</dbReference>
<dbReference type="InterPro" id="IPR036196">
    <property type="entry name" value="Ptyr_pPase_sf"/>
</dbReference>
<dbReference type="EC" id="1.20.4.-" evidence="3"/>
<gene>
    <name evidence="3" type="primary">arsC</name>
    <name evidence="3" type="ORF">DAMO_1123</name>
</gene>
<keyword evidence="3" id="KW-0560">Oxidoreductase</keyword>
<dbReference type="CDD" id="cd16345">
    <property type="entry name" value="LMWP_ArsC"/>
    <property type="match status" value="1"/>
</dbReference>
<evidence type="ECO:0000256" key="1">
    <source>
        <dbReference type="ARBA" id="ARBA00022849"/>
    </source>
</evidence>
<evidence type="ECO:0000313" key="4">
    <source>
        <dbReference type="Proteomes" id="UP000006898"/>
    </source>
</evidence>
<dbReference type="SMART" id="SM00226">
    <property type="entry name" value="LMWPc"/>
    <property type="match status" value="1"/>
</dbReference>
<protein>
    <submittedName>
        <fullName evidence="3">Protein arsC (Arsenate reductase) (Arsenical pump modifier) (Low molecular weight protein-tyrosine-phosphatase)</fullName>
        <ecNumber evidence="3">1.20.4.-</ecNumber>
        <ecNumber evidence="3">3.1.3.48</ecNumber>
    </submittedName>
</protein>
<dbReference type="PATRIC" id="fig|671143.5.peg.984"/>
<dbReference type="HOGENOM" id="CLU_071415_3_2_0"/>
<dbReference type="PANTHER" id="PTHR43428:SF1">
    <property type="entry name" value="ARSENATE REDUCTASE"/>
    <property type="match status" value="1"/>
</dbReference>
<dbReference type="Proteomes" id="UP000006898">
    <property type="component" value="Chromosome"/>
</dbReference>
<dbReference type="PANTHER" id="PTHR43428">
    <property type="entry name" value="ARSENATE REDUCTASE"/>
    <property type="match status" value="1"/>
</dbReference>
<evidence type="ECO:0000259" key="2">
    <source>
        <dbReference type="SMART" id="SM00226"/>
    </source>
</evidence>
<feature type="domain" description="Phosphotyrosine protein phosphatase I" evidence="2">
    <location>
        <begin position="14"/>
        <end position="147"/>
    </location>
</feature>
<keyword evidence="3" id="KW-0378">Hydrolase</keyword>
<proteinExistence type="predicted"/>
<dbReference type="GO" id="GO:0046685">
    <property type="term" value="P:response to arsenic-containing substance"/>
    <property type="evidence" value="ECO:0007669"/>
    <property type="project" value="UniProtKB-KW"/>
</dbReference>
<organism evidence="3 4">
    <name type="scientific">Methylomirabilis oxygeniifera</name>
    <dbReference type="NCBI Taxonomy" id="671143"/>
    <lineage>
        <taxon>Bacteria</taxon>
        <taxon>Candidatus Methylomirabilota</taxon>
        <taxon>Candidatus Methylomirabilia</taxon>
        <taxon>Candidatus Methylomirabilales</taxon>
        <taxon>Candidatus Methylomirabilaceae</taxon>
        <taxon>Candidatus Methylomirabilis</taxon>
    </lineage>
</organism>
<dbReference type="InterPro" id="IPR023485">
    <property type="entry name" value="Ptyr_pPase"/>
</dbReference>
<reference evidence="3 4" key="1">
    <citation type="journal article" date="2010" name="Nature">
        <title>Nitrite-driven anaerobic methane oxidation by oxygenic bacteria.</title>
        <authorList>
            <person name="Ettwig K.F."/>
            <person name="Butler M.K."/>
            <person name="Le Paslier D."/>
            <person name="Pelletier E."/>
            <person name="Mangenot S."/>
            <person name="Kuypers M.M.M."/>
            <person name="Schreiber F."/>
            <person name="Dutilh B.E."/>
            <person name="Zedelius J."/>
            <person name="de Beer D."/>
            <person name="Gloerich J."/>
            <person name="Wessels H.J.C.T."/>
            <person name="van Allen T."/>
            <person name="Luesken F."/>
            <person name="Wu M."/>
            <person name="van de Pas-Schoonen K.T."/>
            <person name="Op den Camp H.J.M."/>
            <person name="Janssen-Megens E.M."/>
            <person name="Francoijs K-J."/>
            <person name="Stunnenberg H."/>
            <person name="Weissenbach J."/>
            <person name="Jetten M.S.M."/>
            <person name="Strous M."/>
        </authorList>
    </citation>
    <scope>NUCLEOTIDE SEQUENCE [LARGE SCALE GENOMIC DNA]</scope>
</reference>
<dbReference type="AlphaFoldDB" id="D5MEK6"/>
<dbReference type="EMBL" id="FP565575">
    <property type="protein sequence ID" value="CBE68183.1"/>
    <property type="molecule type" value="Genomic_DNA"/>
</dbReference>
<dbReference type="KEGG" id="mox:DAMO_1123"/>
<dbReference type="Pfam" id="PF01451">
    <property type="entry name" value="LMWPc"/>
    <property type="match status" value="1"/>
</dbReference>